<feature type="domain" description="DUF4123" evidence="1">
    <location>
        <begin position="46"/>
        <end position="171"/>
    </location>
</feature>
<dbReference type="AlphaFoldDB" id="S9QG85"/>
<dbReference type="EMBL" id="AONI01000011">
    <property type="protein sequence ID" value="EPX78583.1"/>
    <property type="molecule type" value="Genomic_DNA"/>
</dbReference>
<dbReference type="Pfam" id="PF13503">
    <property type="entry name" value="DUF4123"/>
    <property type="match status" value="1"/>
</dbReference>
<evidence type="ECO:0000313" key="3">
    <source>
        <dbReference type="Proteomes" id="UP000015351"/>
    </source>
</evidence>
<organism evidence="2 3">
    <name type="scientific">Litoreibacter arenae DSM 19593</name>
    <dbReference type="NCBI Taxonomy" id="1123360"/>
    <lineage>
        <taxon>Bacteria</taxon>
        <taxon>Pseudomonadati</taxon>
        <taxon>Pseudomonadota</taxon>
        <taxon>Alphaproteobacteria</taxon>
        <taxon>Rhodobacterales</taxon>
        <taxon>Roseobacteraceae</taxon>
        <taxon>Litoreibacter</taxon>
    </lineage>
</organism>
<comment type="caution">
    <text evidence="2">The sequence shown here is derived from an EMBL/GenBank/DDBJ whole genome shotgun (WGS) entry which is preliminary data.</text>
</comment>
<dbReference type="Proteomes" id="UP000015351">
    <property type="component" value="Unassembled WGS sequence"/>
</dbReference>
<dbReference type="OrthoDB" id="6431152at2"/>
<dbReference type="HOGENOM" id="CLU_1319650_0_0_5"/>
<dbReference type="eggNOG" id="COG1716">
    <property type="taxonomic scope" value="Bacteria"/>
</dbReference>
<evidence type="ECO:0000259" key="1">
    <source>
        <dbReference type="Pfam" id="PF13503"/>
    </source>
</evidence>
<keyword evidence="3" id="KW-1185">Reference proteome</keyword>
<proteinExistence type="predicted"/>
<name>S9QG85_9RHOB</name>
<dbReference type="InterPro" id="IPR025391">
    <property type="entry name" value="DUF4123"/>
</dbReference>
<gene>
    <name evidence="2" type="ORF">thalar_02375</name>
</gene>
<dbReference type="STRING" id="1123360.thalar_02375"/>
<accession>S9QG85</accession>
<evidence type="ECO:0000313" key="2">
    <source>
        <dbReference type="EMBL" id="EPX78583.1"/>
    </source>
</evidence>
<protein>
    <recommendedName>
        <fullName evidence="1">DUF4123 domain-containing protein</fullName>
    </recommendedName>
</protein>
<sequence>MGPYCHHSVSLVLAGPDRRLEDNPELEACLFGTPDWSGSGKETQTFVLLEAARFFGLPEMLETSGLEYGCLFQGGSSSELADVAPYLLRLTPDAELLRHLLSGRGPDDPPWQMWPRAGACFLRSAADLTTLIKHFRKFTRVFDERTGRWNYFRFYAPEVMLSVVANMERAQFERFTKGIDYFAVPNGTDNLAILRLEASVPIEAAAAC</sequence>
<reference evidence="3" key="1">
    <citation type="journal article" date="2013" name="Stand. Genomic Sci.">
        <title>Genome sequence of the Litoreibacter arenae type strain (DSM 19593(T)), a member of the Roseobacter clade isolated from sea sand.</title>
        <authorList>
            <person name="Riedel T."/>
            <person name="Fiebig A."/>
            <person name="Petersen J."/>
            <person name="Gronow S."/>
            <person name="Kyrpides N.C."/>
            <person name="Goker M."/>
            <person name="Klenk H.P."/>
        </authorList>
    </citation>
    <scope>NUCLEOTIDE SEQUENCE [LARGE SCALE GENOMIC DNA]</scope>
    <source>
        <strain evidence="3">DSM 19593</strain>
    </source>
</reference>
<dbReference type="RefSeq" id="WP_021100930.1">
    <property type="nucleotide sequence ID" value="NZ_KE557307.1"/>
</dbReference>